<keyword evidence="3" id="KW-1185">Reference proteome</keyword>
<organism evidence="2 3">
    <name type="scientific">Planomonospora corallina</name>
    <dbReference type="NCBI Taxonomy" id="1806052"/>
    <lineage>
        <taxon>Bacteria</taxon>
        <taxon>Bacillati</taxon>
        <taxon>Actinomycetota</taxon>
        <taxon>Actinomycetes</taxon>
        <taxon>Streptosporangiales</taxon>
        <taxon>Streptosporangiaceae</taxon>
        <taxon>Planomonospora</taxon>
    </lineage>
</organism>
<dbReference type="RefSeq" id="WP_377294152.1">
    <property type="nucleotide sequence ID" value="NZ_JBHSBM010000059.1"/>
</dbReference>
<accession>A0ABV8IF77</accession>
<dbReference type="Proteomes" id="UP001595850">
    <property type="component" value="Unassembled WGS sequence"/>
</dbReference>
<gene>
    <name evidence="2" type="ORF">ACFOWE_31045</name>
</gene>
<evidence type="ECO:0008006" key="4">
    <source>
        <dbReference type="Google" id="ProtNLM"/>
    </source>
</evidence>
<dbReference type="EMBL" id="JBHSBM010000059">
    <property type="protein sequence ID" value="MFC4062752.1"/>
    <property type="molecule type" value="Genomic_DNA"/>
</dbReference>
<reference evidence="3" key="1">
    <citation type="journal article" date="2019" name="Int. J. Syst. Evol. Microbiol.">
        <title>The Global Catalogue of Microorganisms (GCM) 10K type strain sequencing project: providing services to taxonomists for standard genome sequencing and annotation.</title>
        <authorList>
            <consortium name="The Broad Institute Genomics Platform"/>
            <consortium name="The Broad Institute Genome Sequencing Center for Infectious Disease"/>
            <person name="Wu L."/>
            <person name="Ma J."/>
        </authorList>
    </citation>
    <scope>NUCLEOTIDE SEQUENCE [LARGE SCALE GENOMIC DNA]</scope>
    <source>
        <strain evidence="3">TBRC 4489</strain>
    </source>
</reference>
<feature type="region of interest" description="Disordered" evidence="1">
    <location>
        <begin position="1"/>
        <end position="24"/>
    </location>
</feature>
<comment type="caution">
    <text evidence="2">The sequence shown here is derived from an EMBL/GenBank/DDBJ whole genome shotgun (WGS) entry which is preliminary data.</text>
</comment>
<protein>
    <recommendedName>
        <fullName evidence="4">Response regulatory domain-containing protein</fullName>
    </recommendedName>
</protein>
<evidence type="ECO:0000313" key="2">
    <source>
        <dbReference type="EMBL" id="MFC4062752.1"/>
    </source>
</evidence>
<proteinExistence type="predicted"/>
<sequence>MAQVPLLLPAARPDSPASAEAESYRAQADGAVLKPIDPQGFLTRAPALLKRSRPAQV</sequence>
<name>A0ABV8IF77_9ACTN</name>
<evidence type="ECO:0000313" key="3">
    <source>
        <dbReference type="Proteomes" id="UP001595850"/>
    </source>
</evidence>
<evidence type="ECO:0000256" key="1">
    <source>
        <dbReference type="SAM" id="MobiDB-lite"/>
    </source>
</evidence>